<keyword evidence="4" id="KW-1185">Reference proteome</keyword>
<dbReference type="PANTHER" id="PTHR12126">
    <property type="entry name" value="NADH-UBIQUINONE OXIDOREDUCTASE 39 KDA SUBUNIT-RELATED"/>
    <property type="match status" value="1"/>
</dbReference>
<feature type="region of interest" description="Disordered" evidence="1">
    <location>
        <begin position="1"/>
        <end position="37"/>
    </location>
</feature>
<dbReference type="SUPFAM" id="SSF55961">
    <property type="entry name" value="Bet v1-like"/>
    <property type="match status" value="1"/>
</dbReference>
<sequence>MAERTGRHVNGGDGGTDRTGGTGGSGSTGGEGAGPAGRPLRCLVTGATGYIGGRLVPELLAAGHTVRCLARTPAKLRDHPWAGRAEVVRGDVTDAASVRAAMEGMDVAYYLVHSMGGGSRFENTDREAARIFGEQARAAGVGRIVYLGGLTPAGVPEEELSPHLRSRAEVGRLLLASGVPTAVLRAAVIIGSGSASFEMLRYLTERLPLMVAPSWVRTRLQPIAVRDALRYLAGCASLPPEVNRTFDIGGPEVLTYHDMMQRYAAVAGLPRRVIVPVPVLSPTLSSHWIGLITPVPRALARPLAESLRHEVVCAEHDIARHVPDPPGGLQGLDQALRLALKRIKDAEVATRWSSASFPGAPSDPLPTDPNWAGGSLYTDERERTVAASPQALWRVIEGIGGENGWYSAPPAWAVRGWLDRLVGGIGLQRGRRDAERLRAGDSLDFWRVEEIEPGRLLRLRAEMRLPGLAWLELRADRGPDGETVYRQRALFHPHGLLGQAYWWGVSPFHAVVFGGMARNIASAAEAGAAGVGRRRSVTSGAGSGPGGGAARPAPRSWLPGSARRRGVPRR</sequence>
<dbReference type="RefSeq" id="WP_279949650.1">
    <property type="nucleotide sequence ID" value="NZ_BAABEN010000012.1"/>
</dbReference>
<dbReference type="Proteomes" id="UP001607069">
    <property type="component" value="Unassembled WGS sequence"/>
</dbReference>
<accession>A0ABW7HLN7</accession>
<dbReference type="PANTHER" id="PTHR12126:SF11">
    <property type="entry name" value="NADH DEHYDROGENASE [UBIQUINONE] 1 ALPHA SUBCOMPLEX SUBUNIT 9, MITOCHONDRIAL"/>
    <property type="match status" value="1"/>
</dbReference>
<dbReference type="Pfam" id="PF11066">
    <property type="entry name" value="DUF2867"/>
    <property type="match status" value="1"/>
</dbReference>
<dbReference type="InterPro" id="IPR051207">
    <property type="entry name" value="ComplexI_NDUFA9_subunit"/>
</dbReference>
<evidence type="ECO:0000256" key="1">
    <source>
        <dbReference type="SAM" id="MobiDB-lite"/>
    </source>
</evidence>
<dbReference type="InterPro" id="IPR021295">
    <property type="entry name" value="DUF2867"/>
</dbReference>
<dbReference type="InterPro" id="IPR016040">
    <property type="entry name" value="NAD(P)-bd_dom"/>
</dbReference>
<comment type="caution">
    <text evidence="3">The sequence shown here is derived from an EMBL/GenBank/DDBJ whole genome shotgun (WGS) entry which is preliminary data.</text>
</comment>
<dbReference type="EMBL" id="JBIHMK010000002">
    <property type="protein sequence ID" value="MFH0246776.1"/>
    <property type="molecule type" value="Genomic_DNA"/>
</dbReference>
<feature type="region of interest" description="Disordered" evidence="1">
    <location>
        <begin position="529"/>
        <end position="570"/>
    </location>
</feature>
<evidence type="ECO:0000313" key="4">
    <source>
        <dbReference type="Proteomes" id="UP001607069"/>
    </source>
</evidence>
<name>A0ABW7HLN7_9ACTN</name>
<dbReference type="SUPFAM" id="SSF51735">
    <property type="entry name" value="NAD(P)-binding Rossmann-fold domains"/>
    <property type="match status" value="1"/>
</dbReference>
<gene>
    <name evidence="3" type="ORF">ACG5V6_00870</name>
</gene>
<feature type="domain" description="NAD(P)-binding" evidence="2">
    <location>
        <begin position="46"/>
        <end position="152"/>
    </location>
</feature>
<dbReference type="Gene3D" id="3.40.50.720">
    <property type="entry name" value="NAD(P)-binding Rossmann-like Domain"/>
    <property type="match status" value="1"/>
</dbReference>
<dbReference type="Pfam" id="PF13460">
    <property type="entry name" value="NAD_binding_10"/>
    <property type="match status" value="1"/>
</dbReference>
<reference evidence="3 4" key="1">
    <citation type="submission" date="2024-10" db="EMBL/GenBank/DDBJ databases">
        <authorList>
            <person name="Cho J.-C."/>
        </authorList>
    </citation>
    <scope>NUCLEOTIDE SEQUENCE [LARGE SCALE GENOMIC DNA]</scope>
    <source>
        <strain evidence="3 4">KCTC29696</strain>
    </source>
</reference>
<evidence type="ECO:0000313" key="3">
    <source>
        <dbReference type="EMBL" id="MFH0246776.1"/>
    </source>
</evidence>
<feature type="compositionally biased region" description="Gly residues" evidence="1">
    <location>
        <begin position="9"/>
        <end position="35"/>
    </location>
</feature>
<organism evidence="3 4">
    <name type="scientific">Streptomyces chitinivorans</name>
    <dbReference type="NCBI Taxonomy" id="1257027"/>
    <lineage>
        <taxon>Bacteria</taxon>
        <taxon>Bacillati</taxon>
        <taxon>Actinomycetota</taxon>
        <taxon>Actinomycetes</taxon>
        <taxon>Kitasatosporales</taxon>
        <taxon>Streptomycetaceae</taxon>
        <taxon>Streptomyces</taxon>
    </lineage>
</organism>
<evidence type="ECO:0000259" key="2">
    <source>
        <dbReference type="Pfam" id="PF13460"/>
    </source>
</evidence>
<dbReference type="InterPro" id="IPR036291">
    <property type="entry name" value="NAD(P)-bd_dom_sf"/>
</dbReference>
<dbReference type="CDD" id="cd05245">
    <property type="entry name" value="SDR_a2"/>
    <property type="match status" value="1"/>
</dbReference>
<proteinExistence type="predicted"/>
<protein>
    <submittedName>
        <fullName evidence="3">SDR family oxidoreductase</fullName>
    </submittedName>
</protein>